<dbReference type="PROSITE" id="PS00107">
    <property type="entry name" value="PROTEIN_KINASE_ATP"/>
    <property type="match status" value="1"/>
</dbReference>
<comment type="similarity">
    <text evidence="5">Belongs to the protein kinase superfamily.</text>
</comment>
<evidence type="ECO:0000256" key="4">
    <source>
        <dbReference type="PROSITE-ProRule" id="PRU10141"/>
    </source>
</evidence>
<dbReference type="GO" id="GO:0005524">
    <property type="term" value="F:ATP binding"/>
    <property type="evidence" value="ECO:0007669"/>
    <property type="project" value="UniProtKB-UniRule"/>
</dbReference>
<dbReference type="RefSeq" id="XP_068364932.1">
    <property type="nucleotide sequence ID" value="XM_068500331.1"/>
</dbReference>
<feature type="domain" description="Protein kinase" evidence="6">
    <location>
        <begin position="22"/>
        <end position="283"/>
    </location>
</feature>
<dbReference type="GeneID" id="94835035"/>
<protein>
    <recommendedName>
        <fullName evidence="1">non-specific serine/threonine protein kinase</fullName>
        <ecNumber evidence="1">2.7.11.1</ecNumber>
    </recommendedName>
</protein>
<evidence type="ECO:0000256" key="2">
    <source>
        <dbReference type="ARBA" id="ARBA00022741"/>
    </source>
</evidence>
<dbReference type="PROSITE" id="PS00108">
    <property type="entry name" value="PROTEIN_KINASE_ST"/>
    <property type="match status" value="1"/>
</dbReference>
<reference evidence="7" key="1">
    <citation type="submission" date="2016-10" db="EMBL/GenBank/DDBJ databases">
        <authorList>
            <person name="Benchimol M."/>
            <person name="Almeida L.G."/>
            <person name="Vasconcelos A.T."/>
            <person name="Perreira-Neves A."/>
            <person name="Rosa I.A."/>
            <person name="Tasca T."/>
            <person name="Bogo M.R."/>
            <person name="de Souza W."/>
        </authorList>
    </citation>
    <scope>NUCLEOTIDE SEQUENCE [LARGE SCALE GENOMIC DNA]</scope>
    <source>
        <strain evidence="7">K</strain>
    </source>
</reference>
<keyword evidence="3 4" id="KW-0067">ATP-binding</keyword>
<evidence type="ECO:0000313" key="7">
    <source>
        <dbReference type="EMBL" id="OHT11796.1"/>
    </source>
</evidence>
<dbReference type="InterPro" id="IPR008271">
    <property type="entry name" value="Ser/Thr_kinase_AS"/>
</dbReference>
<proteinExistence type="inferred from homology"/>
<dbReference type="SUPFAM" id="SSF56112">
    <property type="entry name" value="Protein kinase-like (PK-like)"/>
    <property type="match status" value="1"/>
</dbReference>
<dbReference type="InterPro" id="IPR000719">
    <property type="entry name" value="Prot_kinase_dom"/>
</dbReference>
<evidence type="ECO:0000256" key="1">
    <source>
        <dbReference type="ARBA" id="ARBA00012513"/>
    </source>
</evidence>
<gene>
    <name evidence="7" type="primary">hhp2</name>
    <name evidence="7" type="ORF">TRFO_18701</name>
</gene>
<dbReference type="EC" id="2.7.11.1" evidence="1"/>
<comment type="caution">
    <text evidence="7">The sequence shown here is derived from an EMBL/GenBank/DDBJ whole genome shotgun (WGS) entry which is preliminary data.</text>
</comment>
<evidence type="ECO:0000259" key="6">
    <source>
        <dbReference type="PROSITE" id="PS50011"/>
    </source>
</evidence>
<keyword evidence="2 4" id="KW-0547">Nucleotide-binding</keyword>
<keyword evidence="8" id="KW-1185">Reference proteome</keyword>
<sequence length="342" mass="39464">MAEDPNHPERVRFQEGKMIDQFRVGKHIGSGGYGDIYSVYDTNNNDKLCAMKIEFLAAEKQGLLDEIRIMKTLKGSLYFPALIAEGIIKDEFRYLVMELLGPSLSTMRRILVHRRFTLYSTLKLSIEMLNSIEEFHRKGFIHRDIKPGNFLIRSSSKYPICLIDFGLSEPLFDVDTHKHIKPNPHAGFTGTCRYASLNAHAEKQQSRRDDLWSWFYSLIELIESKVPWPGSRDRELTIEMKKTMSPSELCQSLPQPYVDIYKYIVKLKFKEKPDYHWIRHKIREAIRNLSLSDPKYDWELLDPSKLQTVSLIPLEFSQNNHNGEETSSAAEAEGGCAACNIA</sequence>
<dbReference type="PROSITE" id="PS50011">
    <property type="entry name" value="PROTEIN_KINASE_DOM"/>
    <property type="match status" value="1"/>
</dbReference>
<dbReference type="PANTHER" id="PTHR11909">
    <property type="entry name" value="CASEIN KINASE-RELATED"/>
    <property type="match status" value="1"/>
</dbReference>
<dbReference type="AlphaFoldDB" id="A0A1J4KPS8"/>
<name>A0A1J4KPS8_9EUKA</name>
<evidence type="ECO:0000256" key="5">
    <source>
        <dbReference type="RuleBase" id="RU000304"/>
    </source>
</evidence>
<dbReference type="Pfam" id="PF00069">
    <property type="entry name" value="Pkinase"/>
    <property type="match status" value="1"/>
</dbReference>
<organism evidence="7 8">
    <name type="scientific">Tritrichomonas foetus</name>
    <dbReference type="NCBI Taxonomy" id="1144522"/>
    <lineage>
        <taxon>Eukaryota</taxon>
        <taxon>Metamonada</taxon>
        <taxon>Parabasalia</taxon>
        <taxon>Tritrichomonadida</taxon>
        <taxon>Tritrichomonadidae</taxon>
        <taxon>Tritrichomonas</taxon>
    </lineage>
</organism>
<dbReference type="InterPro" id="IPR050235">
    <property type="entry name" value="CK1_Ser-Thr_kinase"/>
</dbReference>
<accession>A0A1J4KPS8</accession>
<dbReference type="OrthoDB" id="5979581at2759"/>
<dbReference type="Gene3D" id="1.10.510.10">
    <property type="entry name" value="Transferase(Phosphotransferase) domain 1"/>
    <property type="match status" value="1"/>
</dbReference>
<dbReference type="EMBL" id="MLAK01000579">
    <property type="protein sequence ID" value="OHT11796.1"/>
    <property type="molecule type" value="Genomic_DNA"/>
</dbReference>
<dbReference type="GO" id="GO:0004674">
    <property type="term" value="F:protein serine/threonine kinase activity"/>
    <property type="evidence" value="ECO:0007669"/>
    <property type="project" value="UniProtKB-KW"/>
</dbReference>
<dbReference type="InterPro" id="IPR011009">
    <property type="entry name" value="Kinase-like_dom_sf"/>
</dbReference>
<dbReference type="VEuPathDB" id="TrichDB:TRFO_18701"/>
<keyword evidence="5" id="KW-0723">Serine/threonine-protein kinase</keyword>
<keyword evidence="7" id="KW-0418">Kinase</keyword>
<dbReference type="SMART" id="SM00220">
    <property type="entry name" value="S_TKc"/>
    <property type="match status" value="1"/>
</dbReference>
<feature type="binding site" evidence="4">
    <location>
        <position position="52"/>
    </location>
    <ligand>
        <name>ATP</name>
        <dbReference type="ChEBI" id="CHEBI:30616"/>
    </ligand>
</feature>
<keyword evidence="7" id="KW-0808">Transferase</keyword>
<dbReference type="InterPro" id="IPR017441">
    <property type="entry name" value="Protein_kinase_ATP_BS"/>
</dbReference>
<dbReference type="Proteomes" id="UP000179807">
    <property type="component" value="Unassembled WGS sequence"/>
</dbReference>
<evidence type="ECO:0000256" key="3">
    <source>
        <dbReference type="ARBA" id="ARBA00022840"/>
    </source>
</evidence>
<evidence type="ECO:0000313" key="8">
    <source>
        <dbReference type="Proteomes" id="UP000179807"/>
    </source>
</evidence>